<feature type="domain" description="Integrase catalytic" evidence="2">
    <location>
        <begin position="103"/>
        <end position="268"/>
    </location>
</feature>
<dbReference type="PANTHER" id="PTHR46889">
    <property type="entry name" value="TRANSPOSASE INSF FOR INSERTION SEQUENCE IS3B-RELATED"/>
    <property type="match status" value="1"/>
</dbReference>
<reference evidence="3 4" key="1">
    <citation type="journal article" date="2003" name="DNA Res.">
        <title>Complete genome structure of Gloeobacter violaceus PCC 7421, a cyanobacterium that lacks thylakoids.</title>
        <authorList>
            <person name="Nakamura Y."/>
            <person name="Kaneko T."/>
            <person name="Sato S."/>
            <person name="Mimuro M."/>
            <person name="Miyashita H."/>
            <person name="Tsuchiya T."/>
            <person name="Sasamoto S."/>
            <person name="Watanabe A."/>
            <person name="Kawashima K."/>
            <person name="Kishida Y."/>
            <person name="Kiyokawa C."/>
            <person name="Kohara M."/>
            <person name="Matsumoto M."/>
            <person name="Matsuno A."/>
            <person name="Nakazaki N."/>
            <person name="Shimpo S."/>
            <person name="Takeuchi C."/>
            <person name="Yamada M."/>
            <person name="Tabata S."/>
        </authorList>
    </citation>
    <scope>NUCLEOTIDE SEQUENCE [LARGE SCALE GENOMIC DNA]</scope>
    <source>
        <strain evidence="4">ATCC 29082 / PCC 7421</strain>
    </source>
</reference>
<dbReference type="GO" id="GO:0015074">
    <property type="term" value="P:DNA integration"/>
    <property type="evidence" value="ECO:0007669"/>
    <property type="project" value="InterPro"/>
</dbReference>
<dbReference type="InterPro" id="IPR012337">
    <property type="entry name" value="RNaseH-like_sf"/>
</dbReference>
<evidence type="ECO:0000256" key="1">
    <source>
        <dbReference type="ARBA" id="ARBA00002286"/>
    </source>
</evidence>
<dbReference type="InterPro" id="IPR025948">
    <property type="entry name" value="HTH-like_dom"/>
</dbReference>
<dbReference type="Gene3D" id="3.30.420.10">
    <property type="entry name" value="Ribonuclease H-like superfamily/Ribonuclease H"/>
    <property type="match status" value="1"/>
</dbReference>
<organism evidence="3 4">
    <name type="scientific">Gloeobacter violaceus (strain ATCC 29082 / PCC 7421)</name>
    <dbReference type="NCBI Taxonomy" id="251221"/>
    <lineage>
        <taxon>Bacteria</taxon>
        <taxon>Bacillati</taxon>
        <taxon>Cyanobacteriota</taxon>
        <taxon>Cyanophyceae</taxon>
        <taxon>Gloeobacterales</taxon>
        <taxon>Gloeobacteraceae</taxon>
        <taxon>Gloeobacter</taxon>
    </lineage>
</organism>
<dbReference type="InterPro" id="IPR050900">
    <property type="entry name" value="Transposase_IS3/IS150/IS904"/>
</dbReference>
<dbReference type="SUPFAM" id="SSF53098">
    <property type="entry name" value="Ribonuclease H-like"/>
    <property type="match status" value="1"/>
</dbReference>
<proteinExistence type="predicted"/>
<dbReference type="PANTHER" id="PTHR46889:SF7">
    <property type="entry name" value="TRANSPOSASE FOR INSERTION SEQUENCE ELEMENT IS904"/>
    <property type="match status" value="1"/>
</dbReference>
<protein>
    <submittedName>
        <fullName evidence="3">Gll2675 protein</fullName>
    </submittedName>
</protein>
<dbReference type="NCBIfam" id="NF033516">
    <property type="entry name" value="transpos_IS3"/>
    <property type="match status" value="1"/>
</dbReference>
<dbReference type="FunCoup" id="Q7NH62">
    <property type="interactions" value="8"/>
</dbReference>
<dbReference type="GO" id="GO:0003676">
    <property type="term" value="F:nucleic acid binding"/>
    <property type="evidence" value="ECO:0007669"/>
    <property type="project" value="InterPro"/>
</dbReference>
<dbReference type="HOGENOM" id="CLU_027402_4_2_3"/>
<dbReference type="KEGG" id="gvi:gll2675"/>
<dbReference type="PATRIC" id="fig|251221.4.peg.2708"/>
<dbReference type="STRING" id="251221.gene:10760177"/>
<comment type="function">
    <text evidence="1">Involved in the transposition of the insertion sequence.</text>
</comment>
<gene>
    <name evidence="3" type="ordered locus">gll2675</name>
</gene>
<dbReference type="Pfam" id="PF13276">
    <property type="entry name" value="HTH_21"/>
    <property type="match status" value="1"/>
</dbReference>
<sequence>MASLCDLVGLPRSSFYRQSVFKVLEDQECETELRHQMQLICLEMPGYSYRRITAELHRRGWPVNHKRVLRLMRQDNLLCLRRKAFVRTTDSEHGFRVYPNLATNLMPSGLNQLWISDITYIRLQEEFVYLAIILDRYSRRVIGWSLSRHIDMELSLSALRMALSNREVLPGLIHHSDRGVQYASKAYIELLEEHKIAISMSRRGNPYDNAFAESFMKTLKYEEVLLNEYGDYREAQGNIARFIEEVYNRKRLHSSIGYLPPVEFEARVEHEISPASHPT</sequence>
<evidence type="ECO:0000259" key="2">
    <source>
        <dbReference type="PROSITE" id="PS50994"/>
    </source>
</evidence>
<dbReference type="InParanoid" id="Q7NH62"/>
<dbReference type="InterPro" id="IPR048020">
    <property type="entry name" value="Transpos_IS3"/>
</dbReference>
<dbReference type="eggNOG" id="COG2801">
    <property type="taxonomic scope" value="Bacteria"/>
</dbReference>
<name>Q7NH62_GLOVI</name>
<evidence type="ECO:0000313" key="3">
    <source>
        <dbReference type="EMBL" id="BAC90616.1"/>
    </source>
</evidence>
<dbReference type="PROSITE" id="PS50994">
    <property type="entry name" value="INTEGRASE"/>
    <property type="match status" value="1"/>
</dbReference>
<accession>Q7NH62</accession>
<dbReference type="InterPro" id="IPR001584">
    <property type="entry name" value="Integrase_cat-core"/>
</dbReference>
<dbReference type="AlphaFoldDB" id="Q7NH62"/>
<evidence type="ECO:0000313" key="4">
    <source>
        <dbReference type="Proteomes" id="UP000000557"/>
    </source>
</evidence>
<dbReference type="PhylomeDB" id="Q7NH62"/>
<keyword evidence="4" id="KW-1185">Reference proteome</keyword>
<dbReference type="EMBL" id="BA000045">
    <property type="protein sequence ID" value="BAC90616.1"/>
    <property type="molecule type" value="Genomic_DNA"/>
</dbReference>
<dbReference type="OrthoDB" id="9813957at2"/>
<dbReference type="Proteomes" id="UP000000557">
    <property type="component" value="Chromosome"/>
</dbReference>
<dbReference type="InterPro" id="IPR036397">
    <property type="entry name" value="RNaseH_sf"/>
</dbReference>
<dbReference type="EnsemblBacteria" id="BAC90616">
    <property type="protein sequence ID" value="BAC90616"/>
    <property type="gene ID" value="BAC90616"/>
</dbReference>
<dbReference type="Pfam" id="PF00665">
    <property type="entry name" value="rve"/>
    <property type="match status" value="1"/>
</dbReference>
<reference evidence="3 4" key="2">
    <citation type="journal article" date="2003" name="DNA Res.">
        <title>Complete genome structure of Gloeobacter violaceus PCC 7421, a cyanobacterium that lacks thylakoids (supplement).</title>
        <authorList>
            <person name="Nakamura Y."/>
            <person name="Kaneko T."/>
            <person name="Sato S."/>
            <person name="Mimuro M."/>
            <person name="Miyashita H."/>
            <person name="Tsuchiya T."/>
            <person name="Sasamoto S."/>
            <person name="Watanabe A."/>
            <person name="Kawashima K."/>
            <person name="Kishida Y."/>
            <person name="Kiyokawa C."/>
            <person name="Kohara M."/>
            <person name="Matsumoto M."/>
            <person name="Matsuno A."/>
            <person name="Nakazaki N."/>
            <person name="Shimpo S."/>
            <person name="Takeuchi C."/>
            <person name="Yamada M."/>
            <person name="Tabata S."/>
        </authorList>
    </citation>
    <scope>NUCLEOTIDE SEQUENCE [LARGE SCALE GENOMIC DNA]</scope>
    <source>
        <strain evidence="4">ATCC 29082 / PCC 7421</strain>
    </source>
</reference>